<dbReference type="OrthoDB" id="1412189at2759"/>
<keyword evidence="2" id="KW-1185">Reference proteome</keyword>
<dbReference type="PANTHER" id="PTHR31900">
    <property type="entry name" value="F-BOX/RNI SUPERFAMILY PROTEIN-RELATED"/>
    <property type="match status" value="1"/>
</dbReference>
<dbReference type="InterPro" id="IPR050232">
    <property type="entry name" value="FBL13/AtMIF1-like"/>
</dbReference>
<dbReference type="SMART" id="SM00579">
    <property type="entry name" value="FBD"/>
    <property type="match status" value="1"/>
</dbReference>
<dbReference type="STRING" id="3827.A0A1S2Z1F4"/>
<organism evidence="2 3">
    <name type="scientific">Cicer arietinum</name>
    <name type="common">Chickpea</name>
    <name type="synonym">Garbanzo</name>
    <dbReference type="NCBI Taxonomy" id="3827"/>
    <lineage>
        <taxon>Eukaryota</taxon>
        <taxon>Viridiplantae</taxon>
        <taxon>Streptophyta</taxon>
        <taxon>Embryophyta</taxon>
        <taxon>Tracheophyta</taxon>
        <taxon>Spermatophyta</taxon>
        <taxon>Magnoliopsida</taxon>
        <taxon>eudicotyledons</taxon>
        <taxon>Gunneridae</taxon>
        <taxon>Pentapetalae</taxon>
        <taxon>rosids</taxon>
        <taxon>fabids</taxon>
        <taxon>Fabales</taxon>
        <taxon>Fabaceae</taxon>
        <taxon>Papilionoideae</taxon>
        <taxon>50 kb inversion clade</taxon>
        <taxon>NPAAA clade</taxon>
        <taxon>Hologalegina</taxon>
        <taxon>IRL clade</taxon>
        <taxon>Cicereae</taxon>
        <taxon>Cicer</taxon>
    </lineage>
</organism>
<dbReference type="SUPFAM" id="SSF81383">
    <property type="entry name" value="F-box domain"/>
    <property type="match status" value="1"/>
</dbReference>
<dbReference type="InterPro" id="IPR053781">
    <property type="entry name" value="F-box_AtFBL13-like"/>
</dbReference>
<sequence length="450" mass="51219">MAESSSKQKKLDENTSIMNIDRISSLPDSVLCHILSFLTAKTCVATSLLSRRWRHVWENIQVLEFREDFHDCYEDDDDFEQFKQFSVLVNGVLTLRRSRDIRKFVLSCRHTHEDMFYANSVATWVRVAIGPRLEELELSLFSSDGEAFVMPYNLFTCTNLVSLSLCGGIHVKLHSSTKINLPSLKILQLDIDSVDCIDTLLSGCSTLESLDICFAPKCLSTIRMPHSLKSLKIGVENNDIGTHFEIVSPGLEYLSINQITAFGPITVCNFPEVTQVFLDVFSLEESVNALLNLLLAISATNTLELRRSTTKWLLHSPVLNFPEFDNLYSLKLILPFFNSGFLLNLLWNCPVVQLLDIDIDYEPSPLQIWVEPTSAPQCIVSVLDVFYIRGFQGYGDEVEFVAYLLRKGLVLTRIHVICSDVFTDERTKYRILKRLSFVPRASTKCKLIFE</sequence>
<dbReference type="AlphaFoldDB" id="A0A1S2Z1F4"/>
<dbReference type="InterPro" id="IPR032675">
    <property type="entry name" value="LRR_dom_sf"/>
</dbReference>
<proteinExistence type="predicted"/>
<evidence type="ECO:0000313" key="2">
    <source>
        <dbReference type="Proteomes" id="UP000087171"/>
    </source>
</evidence>
<feature type="domain" description="F-box" evidence="1">
    <location>
        <begin position="20"/>
        <end position="68"/>
    </location>
</feature>
<evidence type="ECO:0000259" key="1">
    <source>
        <dbReference type="PROSITE" id="PS50181"/>
    </source>
</evidence>
<name>A0A1S2Z1F4_CICAR</name>
<dbReference type="CDD" id="cd22160">
    <property type="entry name" value="F-box_AtFBL13-like"/>
    <property type="match status" value="1"/>
</dbReference>
<reference evidence="3" key="1">
    <citation type="submission" date="2025-08" db="UniProtKB">
        <authorList>
            <consortium name="RefSeq"/>
        </authorList>
    </citation>
    <scope>IDENTIFICATION</scope>
    <source>
        <tissue evidence="3">Etiolated seedlings</tissue>
    </source>
</reference>
<dbReference type="InterPro" id="IPR055411">
    <property type="entry name" value="LRR_FXL15/At3g58940/PEG3-like"/>
</dbReference>
<dbReference type="KEGG" id="cam:101494869"/>
<dbReference type="Gene3D" id="3.80.10.10">
    <property type="entry name" value="Ribonuclease Inhibitor"/>
    <property type="match status" value="1"/>
</dbReference>
<dbReference type="eggNOG" id="KOG0017">
    <property type="taxonomic scope" value="Eukaryota"/>
</dbReference>
<dbReference type="Pfam" id="PF24758">
    <property type="entry name" value="LRR_At5g56370"/>
    <property type="match status" value="1"/>
</dbReference>
<dbReference type="PROSITE" id="PS50181">
    <property type="entry name" value="FBOX"/>
    <property type="match status" value="1"/>
</dbReference>
<dbReference type="Pfam" id="PF08387">
    <property type="entry name" value="FBD"/>
    <property type="match status" value="1"/>
</dbReference>
<gene>
    <name evidence="3" type="primary">LOC101494869</name>
</gene>
<dbReference type="PANTHER" id="PTHR31900:SF34">
    <property type="entry name" value="EMB|CAB62440.1-RELATED"/>
    <property type="match status" value="1"/>
</dbReference>
<dbReference type="InterPro" id="IPR006566">
    <property type="entry name" value="FBD"/>
</dbReference>
<dbReference type="SUPFAM" id="SSF52047">
    <property type="entry name" value="RNI-like"/>
    <property type="match status" value="1"/>
</dbReference>
<dbReference type="GeneID" id="101494869"/>
<evidence type="ECO:0000313" key="3">
    <source>
        <dbReference type="RefSeq" id="XP_004513274.1"/>
    </source>
</evidence>
<dbReference type="RefSeq" id="XP_004513274.1">
    <property type="nucleotide sequence ID" value="XM_004513217.3"/>
</dbReference>
<accession>A0A1S2Z1F4</accession>
<dbReference type="Pfam" id="PF00646">
    <property type="entry name" value="F-box"/>
    <property type="match status" value="1"/>
</dbReference>
<dbReference type="PaxDb" id="3827-XP_004513274.1"/>
<dbReference type="SMART" id="SM00256">
    <property type="entry name" value="FBOX"/>
    <property type="match status" value="1"/>
</dbReference>
<protein>
    <submittedName>
        <fullName evidence="3">F-box/FBD/LRR-repeat protein At4g26340-like isoform X1</fullName>
    </submittedName>
</protein>
<dbReference type="InterPro" id="IPR036047">
    <property type="entry name" value="F-box-like_dom_sf"/>
</dbReference>
<dbReference type="Proteomes" id="UP000087171">
    <property type="component" value="Unplaced"/>
</dbReference>
<dbReference type="InterPro" id="IPR001810">
    <property type="entry name" value="F-box_dom"/>
</dbReference>